<dbReference type="SUPFAM" id="SSF103473">
    <property type="entry name" value="MFS general substrate transporter"/>
    <property type="match status" value="1"/>
</dbReference>
<accession>A0ABY6W4W3</accession>
<evidence type="ECO:0000256" key="2">
    <source>
        <dbReference type="ARBA" id="ARBA00022448"/>
    </source>
</evidence>
<evidence type="ECO:0000256" key="1">
    <source>
        <dbReference type="ARBA" id="ARBA00004141"/>
    </source>
</evidence>
<gene>
    <name evidence="8" type="ORF">PCA20602_03448</name>
</gene>
<feature type="transmembrane region" description="Helical" evidence="6">
    <location>
        <begin position="110"/>
        <end position="132"/>
    </location>
</feature>
<dbReference type="PROSITE" id="PS50850">
    <property type="entry name" value="MFS"/>
    <property type="match status" value="1"/>
</dbReference>
<dbReference type="InterPro" id="IPR036259">
    <property type="entry name" value="MFS_trans_sf"/>
</dbReference>
<dbReference type="PANTHER" id="PTHR43791:SF36">
    <property type="entry name" value="TRANSPORTER, PUTATIVE (AFU_ORTHOLOGUE AFUA_6G08340)-RELATED"/>
    <property type="match status" value="1"/>
</dbReference>
<dbReference type="InterPro" id="IPR000849">
    <property type="entry name" value="Sugar_P_transporter"/>
</dbReference>
<evidence type="ECO:0000313" key="9">
    <source>
        <dbReference type="Proteomes" id="UP000366065"/>
    </source>
</evidence>
<evidence type="ECO:0000259" key="7">
    <source>
        <dbReference type="PROSITE" id="PS50850"/>
    </source>
</evidence>
<keyword evidence="2" id="KW-0813">Transport</keyword>
<feature type="transmembrane region" description="Helical" evidence="6">
    <location>
        <begin position="396"/>
        <end position="417"/>
    </location>
</feature>
<feature type="transmembrane region" description="Helical" evidence="6">
    <location>
        <begin position="306"/>
        <end position="325"/>
    </location>
</feature>
<feature type="transmembrane region" description="Helical" evidence="6">
    <location>
        <begin position="173"/>
        <end position="193"/>
    </location>
</feature>
<evidence type="ECO:0000313" key="8">
    <source>
        <dbReference type="EMBL" id="VVE27037.1"/>
    </source>
</evidence>
<dbReference type="EMBL" id="CABPRV010000008">
    <property type="protein sequence ID" value="VVE27037.1"/>
    <property type="molecule type" value="Genomic_DNA"/>
</dbReference>
<sequence length="431" mass="46976">MNSSVPNGEGIARERWFIILPATFIMYTISFFDRANMGMALPHITQELGLSPIQAGWIGAAFAWGYAVTQLGGGIIALLFNPRRLIGVALLLFGLAAVATGFARTYHELVALRVLLGLAEGPIYAAVSLFLAQWFVKAERGRAFGIWNLAIPAGGFLAGPISGAILAHYDWRVMMIAEGLPAWIFCAIWFLAIPRSLESARWLSQTDRQWLQRELNAEQASHKKPEVDPWWSVLTEPTVWLLTAGFALNGILMYGATLWLPTIMRTYGTLGDFYIGVFSGLPFIASMFGIFYISRRSDKHGQERRWHAALPTAFTGFVMIGAALVPANLYYLQIILFMVLGFTLKMLNPLVFAWLTEILPTRKAIPAVAIVSGVGNLIGQSAGPLLVGYVKSVSNSFVPSLLVLAACAILGGVAIAMSGRKTPREPAVVTA</sequence>
<feature type="transmembrane region" description="Helical" evidence="6">
    <location>
        <begin position="16"/>
        <end position="35"/>
    </location>
</feature>
<feature type="transmembrane region" description="Helical" evidence="6">
    <location>
        <begin position="239"/>
        <end position="261"/>
    </location>
</feature>
<comment type="subcellular location">
    <subcellularLocation>
        <location evidence="1">Membrane</location>
        <topology evidence="1">Multi-pass membrane protein</topology>
    </subcellularLocation>
</comment>
<dbReference type="InterPro" id="IPR011701">
    <property type="entry name" value="MFS"/>
</dbReference>
<comment type="caution">
    <text evidence="8">The sequence shown here is derived from an EMBL/GenBank/DDBJ whole genome shotgun (WGS) entry which is preliminary data.</text>
</comment>
<feature type="transmembrane region" description="Helical" evidence="6">
    <location>
        <begin position="273"/>
        <end position="294"/>
    </location>
</feature>
<feature type="transmembrane region" description="Helical" evidence="6">
    <location>
        <begin position="55"/>
        <end position="80"/>
    </location>
</feature>
<reference evidence="8 9" key="1">
    <citation type="submission" date="2019-08" db="EMBL/GenBank/DDBJ databases">
        <authorList>
            <person name="Peeters C."/>
        </authorList>
    </citation>
    <scope>NUCLEOTIDE SEQUENCE [LARGE SCALE GENOMIC DNA]</scope>
    <source>
        <strain evidence="8 9">LMG 20602</strain>
    </source>
</reference>
<dbReference type="RefSeq" id="WP_150722248.1">
    <property type="nucleotide sequence ID" value="NZ_CABPRV010000008.1"/>
</dbReference>
<dbReference type="PIRSF" id="PIRSF002808">
    <property type="entry name" value="Hexose_phosphate_transp"/>
    <property type="match status" value="1"/>
</dbReference>
<protein>
    <submittedName>
        <fullName evidence="8">MFS transporter</fullName>
    </submittedName>
</protein>
<keyword evidence="4 6" id="KW-1133">Transmembrane helix</keyword>
<dbReference type="Pfam" id="PF07690">
    <property type="entry name" value="MFS_1"/>
    <property type="match status" value="1"/>
</dbReference>
<evidence type="ECO:0000256" key="4">
    <source>
        <dbReference type="ARBA" id="ARBA00022989"/>
    </source>
</evidence>
<evidence type="ECO:0000256" key="3">
    <source>
        <dbReference type="ARBA" id="ARBA00022692"/>
    </source>
</evidence>
<dbReference type="Proteomes" id="UP000366065">
    <property type="component" value="Unassembled WGS sequence"/>
</dbReference>
<feature type="transmembrane region" description="Helical" evidence="6">
    <location>
        <begin position="331"/>
        <end position="355"/>
    </location>
</feature>
<feature type="transmembrane region" description="Helical" evidence="6">
    <location>
        <begin position="367"/>
        <end position="390"/>
    </location>
</feature>
<proteinExistence type="predicted"/>
<dbReference type="Gene3D" id="1.20.1250.20">
    <property type="entry name" value="MFS general substrate transporter like domains"/>
    <property type="match status" value="2"/>
</dbReference>
<feature type="transmembrane region" description="Helical" evidence="6">
    <location>
        <begin position="144"/>
        <end position="167"/>
    </location>
</feature>
<keyword evidence="9" id="KW-1185">Reference proteome</keyword>
<evidence type="ECO:0000256" key="6">
    <source>
        <dbReference type="SAM" id="Phobius"/>
    </source>
</evidence>
<organism evidence="8 9">
    <name type="scientific">Pandoraea capi</name>
    <dbReference type="NCBI Taxonomy" id="2508286"/>
    <lineage>
        <taxon>Bacteria</taxon>
        <taxon>Pseudomonadati</taxon>
        <taxon>Pseudomonadota</taxon>
        <taxon>Betaproteobacteria</taxon>
        <taxon>Burkholderiales</taxon>
        <taxon>Burkholderiaceae</taxon>
        <taxon>Pandoraea</taxon>
    </lineage>
</organism>
<keyword evidence="5 6" id="KW-0472">Membrane</keyword>
<feature type="domain" description="Major facilitator superfamily (MFS) profile" evidence="7">
    <location>
        <begin position="19"/>
        <end position="423"/>
    </location>
</feature>
<keyword evidence="3 6" id="KW-0812">Transmembrane</keyword>
<name>A0ABY6W4W3_9BURK</name>
<dbReference type="PANTHER" id="PTHR43791">
    <property type="entry name" value="PERMEASE-RELATED"/>
    <property type="match status" value="1"/>
</dbReference>
<dbReference type="CDD" id="cd17319">
    <property type="entry name" value="MFS_ExuT_GudP_like"/>
    <property type="match status" value="1"/>
</dbReference>
<feature type="transmembrane region" description="Helical" evidence="6">
    <location>
        <begin position="85"/>
        <end position="104"/>
    </location>
</feature>
<evidence type="ECO:0000256" key="5">
    <source>
        <dbReference type="ARBA" id="ARBA00023136"/>
    </source>
</evidence>
<dbReference type="InterPro" id="IPR020846">
    <property type="entry name" value="MFS_dom"/>
</dbReference>